<name>A0ABM0S351_GALVR</name>
<evidence type="ECO:0000256" key="2">
    <source>
        <dbReference type="RuleBase" id="RU003971"/>
    </source>
</evidence>
<evidence type="ECO:0000259" key="4">
    <source>
        <dbReference type="PROSITE" id="PS50208"/>
    </source>
</evidence>
<evidence type="ECO:0000313" key="5">
    <source>
        <dbReference type="Proteomes" id="UP000694923"/>
    </source>
</evidence>
<dbReference type="InterPro" id="IPR011600">
    <property type="entry name" value="Pept_C14_caspase"/>
</dbReference>
<dbReference type="InterPro" id="IPR029030">
    <property type="entry name" value="Caspase-like_dom_sf"/>
</dbReference>
<feature type="domain" description="Caspase family p10" evidence="3">
    <location>
        <begin position="155"/>
        <end position="242"/>
    </location>
</feature>
<feature type="domain" description="Caspase family p20" evidence="4">
    <location>
        <begin position="29"/>
        <end position="136"/>
    </location>
</feature>
<dbReference type="Gene3D" id="3.40.50.1460">
    <property type="match status" value="1"/>
</dbReference>
<dbReference type="PROSITE" id="PS50208">
    <property type="entry name" value="CASPASE_P20"/>
    <property type="match status" value="1"/>
</dbReference>
<proteinExistence type="inferred from homology"/>
<dbReference type="SUPFAM" id="SSF52129">
    <property type="entry name" value="Caspase-like"/>
    <property type="match status" value="1"/>
</dbReference>
<dbReference type="InterPro" id="IPR002138">
    <property type="entry name" value="Pept_C14_p10"/>
</dbReference>
<protein>
    <submittedName>
        <fullName evidence="6">Caspase-14</fullName>
    </submittedName>
</protein>
<dbReference type="InterPro" id="IPR033139">
    <property type="entry name" value="Caspase_cys_AS"/>
</dbReference>
<evidence type="ECO:0000313" key="6">
    <source>
        <dbReference type="RefSeq" id="XP_008587292.1"/>
    </source>
</evidence>
<dbReference type="GeneID" id="103604490"/>
<accession>A0ABM0S351</accession>
<dbReference type="InterPro" id="IPR002398">
    <property type="entry name" value="Pept_C14"/>
</dbReference>
<reference evidence="6" key="1">
    <citation type="submission" date="2025-08" db="UniProtKB">
        <authorList>
            <consortium name="RefSeq"/>
        </authorList>
    </citation>
    <scope>IDENTIFICATION</scope>
</reference>
<gene>
    <name evidence="6" type="primary">CASP14</name>
</gene>
<dbReference type="PRINTS" id="PR00376">
    <property type="entry name" value="IL1BCENZYME"/>
</dbReference>
<evidence type="ECO:0000256" key="1">
    <source>
        <dbReference type="ARBA" id="ARBA00010134"/>
    </source>
</evidence>
<dbReference type="CDD" id="cd00032">
    <property type="entry name" value="CASc"/>
    <property type="match status" value="1"/>
</dbReference>
<comment type="similarity">
    <text evidence="1 2">Belongs to the peptidase C14A family.</text>
</comment>
<evidence type="ECO:0000259" key="3">
    <source>
        <dbReference type="PROSITE" id="PS50207"/>
    </source>
</evidence>
<organism evidence="5 6">
    <name type="scientific">Galeopterus variegatus</name>
    <name type="common">Malayan flying lemur</name>
    <name type="synonym">Cynocephalus variegatus</name>
    <dbReference type="NCBI Taxonomy" id="482537"/>
    <lineage>
        <taxon>Eukaryota</taxon>
        <taxon>Metazoa</taxon>
        <taxon>Chordata</taxon>
        <taxon>Craniata</taxon>
        <taxon>Vertebrata</taxon>
        <taxon>Euteleostomi</taxon>
        <taxon>Mammalia</taxon>
        <taxon>Eutheria</taxon>
        <taxon>Euarchontoglires</taxon>
        <taxon>Dermoptera</taxon>
        <taxon>Cynocephalidae</taxon>
        <taxon>Galeopterus</taxon>
    </lineage>
</organism>
<dbReference type="Pfam" id="PF00656">
    <property type="entry name" value="Peptidase_C14"/>
    <property type="match status" value="1"/>
</dbReference>
<dbReference type="InterPro" id="IPR001309">
    <property type="entry name" value="Pept_C14_p20"/>
</dbReference>
<dbReference type="PANTHER" id="PTHR10454:SF131">
    <property type="entry name" value="CASPASE-14"/>
    <property type="match status" value="1"/>
</dbReference>
<dbReference type="PANTHER" id="PTHR10454">
    <property type="entry name" value="CASPASE"/>
    <property type="match status" value="1"/>
</dbReference>
<dbReference type="PROSITE" id="PS50207">
    <property type="entry name" value="CASPASE_P10"/>
    <property type="match status" value="1"/>
</dbReference>
<dbReference type="RefSeq" id="XP_008587292.1">
    <property type="nucleotide sequence ID" value="XM_008589070.1"/>
</dbReference>
<dbReference type="SMART" id="SM00115">
    <property type="entry name" value="CASc"/>
    <property type="match status" value="1"/>
</dbReference>
<keyword evidence="5" id="KW-1185">Reference proteome</keyword>
<dbReference type="PROSITE" id="PS01122">
    <property type="entry name" value="CASPASE_CYS"/>
    <property type="match status" value="1"/>
</dbReference>
<dbReference type="Proteomes" id="UP000694923">
    <property type="component" value="Unplaced"/>
</dbReference>
<sequence>MTSPRPLEKEAYDMSGARLALTLCVTKAREGSEADLDALEYMFQQLRFESTMKRDPTAQQFQEELEKFQQAIDRREDPVSCAFVVLMAHGEEGLLKGEDEQMVKLENLFELLNNRNCRALRAKPKVYIVQACRGEQKDPGQTVGGDEIMTITQDSPQTIPTYTDTLHIYSTVEGYIAYRHDQEGSCFIQTLVDVFTKKKGPILQLLTEVTRRMAEAELVQEGKARKVNPEIQSTLRKQLYLQ</sequence>
<dbReference type="InterPro" id="IPR015917">
    <property type="entry name" value="Pept_C14A"/>
</dbReference>